<dbReference type="NCBIfam" id="TIGR00810">
    <property type="entry name" value="secG"/>
    <property type="match status" value="1"/>
</dbReference>
<keyword evidence="9" id="KW-1003">Cell membrane</keyword>
<keyword evidence="4 9" id="KW-0812">Transmembrane</keyword>
<feature type="transmembrane region" description="Helical" evidence="9">
    <location>
        <begin position="51"/>
        <end position="73"/>
    </location>
</feature>
<keyword evidence="3 9" id="KW-0813">Transport</keyword>
<keyword evidence="6 9" id="KW-1133">Transmembrane helix</keyword>
<sequence length="75" mass="7979">MAQILPYIQIILSLLLIVGILLQRSDAGLGSAFGGGDSMGGHFTRRGFEKMLFNATLVVAALFALSAFASLFFGR</sequence>
<evidence type="ECO:0000256" key="1">
    <source>
        <dbReference type="ARBA" id="ARBA00004141"/>
    </source>
</evidence>
<name>A0A2H0BF24_9BACT</name>
<protein>
    <recommendedName>
        <fullName evidence="9">Protein-export membrane protein SecG</fullName>
    </recommendedName>
</protein>
<evidence type="ECO:0000313" key="11">
    <source>
        <dbReference type="Proteomes" id="UP000229794"/>
    </source>
</evidence>
<gene>
    <name evidence="10" type="primary">secG</name>
    <name evidence="10" type="ORF">COX06_02410</name>
</gene>
<proteinExistence type="inferred from homology"/>
<evidence type="ECO:0000256" key="6">
    <source>
        <dbReference type="ARBA" id="ARBA00022989"/>
    </source>
</evidence>
<evidence type="ECO:0000313" key="10">
    <source>
        <dbReference type="EMBL" id="PIP55588.1"/>
    </source>
</evidence>
<dbReference type="InterPro" id="IPR004692">
    <property type="entry name" value="SecG"/>
</dbReference>
<comment type="subcellular location">
    <subcellularLocation>
        <location evidence="9">Cell membrane</location>
        <topology evidence="9">Multi-pass membrane protein</topology>
    </subcellularLocation>
    <subcellularLocation>
        <location evidence="1">Membrane</location>
        <topology evidence="1">Multi-pass membrane protein</topology>
    </subcellularLocation>
</comment>
<keyword evidence="8 9" id="KW-0472">Membrane</keyword>
<evidence type="ECO:0000256" key="7">
    <source>
        <dbReference type="ARBA" id="ARBA00023010"/>
    </source>
</evidence>
<dbReference type="AlphaFoldDB" id="A0A2H0BF24"/>
<dbReference type="GO" id="GO:0009306">
    <property type="term" value="P:protein secretion"/>
    <property type="evidence" value="ECO:0007669"/>
    <property type="project" value="UniProtKB-UniRule"/>
</dbReference>
<dbReference type="GO" id="GO:0015450">
    <property type="term" value="F:protein-transporting ATPase activity"/>
    <property type="evidence" value="ECO:0007669"/>
    <property type="project" value="UniProtKB-UniRule"/>
</dbReference>
<comment type="caution">
    <text evidence="10">The sequence shown here is derived from an EMBL/GenBank/DDBJ whole genome shotgun (WGS) entry which is preliminary data.</text>
</comment>
<evidence type="ECO:0000256" key="4">
    <source>
        <dbReference type="ARBA" id="ARBA00022692"/>
    </source>
</evidence>
<dbReference type="GO" id="GO:0005886">
    <property type="term" value="C:plasma membrane"/>
    <property type="evidence" value="ECO:0007669"/>
    <property type="project" value="UniProtKB-SubCell"/>
</dbReference>
<evidence type="ECO:0000256" key="9">
    <source>
        <dbReference type="RuleBase" id="RU365087"/>
    </source>
</evidence>
<reference evidence="10 11" key="1">
    <citation type="submission" date="2017-09" db="EMBL/GenBank/DDBJ databases">
        <title>Depth-based differentiation of microbial function through sediment-hosted aquifers and enrichment of novel symbionts in the deep terrestrial subsurface.</title>
        <authorList>
            <person name="Probst A.J."/>
            <person name="Ladd B."/>
            <person name="Jarett J.K."/>
            <person name="Geller-Mcgrath D.E."/>
            <person name="Sieber C.M."/>
            <person name="Emerson J.B."/>
            <person name="Anantharaman K."/>
            <person name="Thomas B.C."/>
            <person name="Malmstrom R."/>
            <person name="Stieglmeier M."/>
            <person name="Klingl A."/>
            <person name="Woyke T."/>
            <person name="Ryan C.M."/>
            <person name="Banfield J.F."/>
        </authorList>
    </citation>
    <scope>NUCLEOTIDE SEQUENCE [LARGE SCALE GENOMIC DNA]</scope>
    <source>
        <strain evidence="10">CG22_combo_CG10-13_8_21_14_all_42_17</strain>
    </source>
</reference>
<evidence type="ECO:0000256" key="3">
    <source>
        <dbReference type="ARBA" id="ARBA00022448"/>
    </source>
</evidence>
<evidence type="ECO:0000256" key="8">
    <source>
        <dbReference type="ARBA" id="ARBA00023136"/>
    </source>
</evidence>
<dbReference type="Proteomes" id="UP000229794">
    <property type="component" value="Unassembled WGS sequence"/>
</dbReference>
<keyword evidence="7 9" id="KW-0811">Translocation</keyword>
<comment type="similarity">
    <text evidence="2 9">Belongs to the SecG family.</text>
</comment>
<organism evidence="10 11">
    <name type="scientific">Candidatus Zambryskibacteria bacterium CG22_combo_CG10-13_8_21_14_all_42_17</name>
    <dbReference type="NCBI Taxonomy" id="1975118"/>
    <lineage>
        <taxon>Bacteria</taxon>
        <taxon>Candidatus Zambryskiibacteriota</taxon>
    </lineage>
</organism>
<evidence type="ECO:0000256" key="2">
    <source>
        <dbReference type="ARBA" id="ARBA00008445"/>
    </source>
</evidence>
<dbReference type="EMBL" id="PCST01000030">
    <property type="protein sequence ID" value="PIP55588.1"/>
    <property type="molecule type" value="Genomic_DNA"/>
</dbReference>
<evidence type="ECO:0000256" key="5">
    <source>
        <dbReference type="ARBA" id="ARBA00022927"/>
    </source>
</evidence>
<keyword evidence="5 9" id="KW-0653">Protein transport</keyword>
<comment type="function">
    <text evidence="9">Involved in protein export. Participates in an early event of protein translocation.</text>
</comment>
<accession>A0A2H0BF24</accession>
<dbReference type="Pfam" id="PF03840">
    <property type="entry name" value="SecG"/>
    <property type="match status" value="1"/>
</dbReference>
<comment type="caution">
    <text evidence="9">Lacks conserved residue(s) required for the propagation of feature annotation.</text>
</comment>